<keyword evidence="7 9" id="KW-0472">Membrane</keyword>
<feature type="transmembrane region" description="Helical" evidence="9">
    <location>
        <begin position="255"/>
        <end position="275"/>
    </location>
</feature>
<evidence type="ECO:0000256" key="4">
    <source>
        <dbReference type="ARBA" id="ARBA00022475"/>
    </source>
</evidence>
<feature type="transmembrane region" description="Helical" evidence="9">
    <location>
        <begin position="544"/>
        <end position="563"/>
    </location>
</feature>
<feature type="compositionally biased region" description="Basic and acidic residues" evidence="8">
    <location>
        <begin position="659"/>
        <end position="670"/>
    </location>
</feature>
<feature type="transmembrane region" description="Helical" evidence="9">
    <location>
        <begin position="113"/>
        <end position="133"/>
    </location>
</feature>
<feature type="region of interest" description="Disordered" evidence="8">
    <location>
        <begin position="632"/>
        <end position="670"/>
    </location>
</feature>
<evidence type="ECO:0000256" key="1">
    <source>
        <dbReference type="ARBA" id="ARBA00004651"/>
    </source>
</evidence>
<keyword evidence="5 9" id="KW-0812">Transmembrane</keyword>
<keyword evidence="4" id="KW-1003">Cell membrane</keyword>
<evidence type="ECO:0000256" key="9">
    <source>
        <dbReference type="SAM" id="Phobius"/>
    </source>
</evidence>
<feature type="region of interest" description="Disordered" evidence="8">
    <location>
        <begin position="1"/>
        <end position="27"/>
    </location>
</feature>
<evidence type="ECO:0000313" key="10">
    <source>
        <dbReference type="EMBL" id="NKE08589.1"/>
    </source>
</evidence>
<comment type="caution">
    <text evidence="10">The sequence shown here is derived from an EMBL/GenBank/DDBJ whole genome shotgun (WGS) entry which is preliminary data.</text>
</comment>
<organism evidence="10 11">
    <name type="scientific">Kocuria subflava</name>
    <dbReference type="NCBI Taxonomy" id="1736139"/>
    <lineage>
        <taxon>Bacteria</taxon>
        <taxon>Bacillati</taxon>
        <taxon>Actinomycetota</taxon>
        <taxon>Actinomycetes</taxon>
        <taxon>Micrococcales</taxon>
        <taxon>Micrococcaceae</taxon>
        <taxon>Kocuria</taxon>
    </lineage>
</organism>
<comment type="similarity">
    <text evidence="2">Belongs to the BCCT transporter (TC 2.A.15) family.</text>
</comment>
<feature type="transmembrane region" description="Helical" evidence="9">
    <location>
        <begin position="380"/>
        <end position="402"/>
    </location>
</feature>
<evidence type="ECO:0000256" key="3">
    <source>
        <dbReference type="ARBA" id="ARBA00022448"/>
    </source>
</evidence>
<dbReference type="PANTHER" id="PTHR30047:SF7">
    <property type="entry name" value="HIGH-AFFINITY CHOLINE TRANSPORT PROTEIN"/>
    <property type="match status" value="1"/>
</dbReference>
<dbReference type="NCBIfam" id="TIGR00842">
    <property type="entry name" value="bcct"/>
    <property type="match status" value="1"/>
</dbReference>
<protein>
    <submittedName>
        <fullName evidence="10">BCCT family transporter</fullName>
    </submittedName>
</protein>
<evidence type="ECO:0000256" key="6">
    <source>
        <dbReference type="ARBA" id="ARBA00022989"/>
    </source>
</evidence>
<dbReference type="GO" id="GO:0005886">
    <property type="term" value="C:plasma membrane"/>
    <property type="evidence" value="ECO:0007669"/>
    <property type="project" value="UniProtKB-SubCell"/>
</dbReference>
<comment type="subcellular location">
    <subcellularLocation>
        <location evidence="1">Cell membrane</location>
        <topology evidence="1">Multi-pass membrane protein</topology>
    </subcellularLocation>
</comment>
<evidence type="ECO:0000313" key="11">
    <source>
        <dbReference type="Proteomes" id="UP000521379"/>
    </source>
</evidence>
<dbReference type="Proteomes" id="UP000521379">
    <property type="component" value="Unassembled WGS sequence"/>
</dbReference>
<sequence length="670" mass="72401">MPAGHNDDAHPAPSPDGKPAGAEQASTPHIRWGTYRPGFARSFLDEINYPHNIHPALVPGITVDDQKNRYGVDRFVSGVAGALILGFILWGVLSTQTLTTASSAALTWTMGNLGWAFSTLAIILPVYLLYLALSKYGRIPLGLDEDKPTYSTASWAAMLFAAGIGIGIIFFGPFEPMTYFLSPRPGSVDPVTQEAVKLASAQAALHWGLNAWAIYALVGLAVAYTSYRRGRVPLMSSVFAPFFRDGKTDTWGGRVIDMLAIIATLFGTAAALGIGALQIGRGVEVVTGWGEGGNAVALIIIAVLTAGFIASAVSGVARGIRMLSNINMVLAIFLALFFFVLGPTAFLLNFIPSVVVTYFAELPTMLSASMADGPEMEAFLSAWTNFYWAWWVSWAPFVGIFVAKISRGRTIRQFIFGVLFIPSTIVVLAFTIVGGTAIRAQLENQTIAPDGTIDSLPAPEEIFFVVLDTLPGAGIMAILVILMLAIFFITTADSASVVTSQMSQRGDPEPRKLITVFWGLCMAGIAVVMLLVGGESALTGLQNLITVTALPFTLIMFAMVFALHKDLRSDPLILRDQYTRWALDKAVRHGIDDYGDDFMLGVQRASGANQKWATAAHFDSAAPEYTQWYQRTDEDGNPLDYDYETGTYTGEIPQVDPDQLTRESGAEPNR</sequence>
<dbReference type="InterPro" id="IPR000060">
    <property type="entry name" value="BCCT_transptr"/>
</dbReference>
<feature type="transmembrane region" description="Helical" evidence="9">
    <location>
        <begin position="153"/>
        <end position="174"/>
    </location>
</feature>
<feature type="transmembrane region" description="Helical" evidence="9">
    <location>
        <begin position="295"/>
        <end position="317"/>
    </location>
</feature>
<keyword evidence="11" id="KW-1185">Reference proteome</keyword>
<dbReference type="AlphaFoldDB" id="A0A846TP54"/>
<gene>
    <name evidence="10" type="ORF">GTW58_01230</name>
</gene>
<reference evidence="10 11" key="1">
    <citation type="submission" date="2020-02" db="EMBL/GenBank/DDBJ databases">
        <authorList>
            <person name="Sun Q."/>
        </authorList>
    </citation>
    <scope>NUCLEOTIDE SEQUENCE [LARGE SCALE GENOMIC DNA]</scope>
    <source>
        <strain evidence="10 11">YIM 13062</strain>
    </source>
</reference>
<feature type="transmembrane region" description="Helical" evidence="9">
    <location>
        <begin position="462"/>
        <end position="492"/>
    </location>
</feature>
<feature type="transmembrane region" description="Helical" evidence="9">
    <location>
        <begin position="75"/>
        <end position="93"/>
    </location>
</feature>
<feature type="transmembrane region" description="Helical" evidence="9">
    <location>
        <begin position="513"/>
        <end position="532"/>
    </location>
</feature>
<proteinExistence type="inferred from homology"/>
<keyword evidence="6 9" id="KW-1133">Transmembrane helix</keyword>
<dbReference type="Pfam" id="PF02028">
    <property type="entry name" value="BCCT"/>
    <property type="match status" value="1"/>
</dbReference>
<feature type="compositionally biased region" description="Basic and acidic residues" evidence="8">
    <location>
        <begin position="1"/>
        <end position="10"/>
    </location>
</feature>
<dbReference type="EMBL" id="JAAVUN010000001">
    <property type="protein sequence ID" value="NKE08589.1"/>
    <property type="molecule type" value="Genomic_DNA"/>
</dbReference>
<feature type="transmembrane region" description="Helical" evidence="9">
    <location>
        <begin position="207"/>
        <end position="227"/>
    </location>
</feature>
<dbReference type="RefSeq" id="WP_119932193.1">
    <property type="nucleotide sequence ID" value="NZ_JAAVUN010000001.1"/>
</dbReference>
<feature type="transmembrane region" description="Helical" evidence="9">
    <location>
        <begin position="329"/>
        <end position="360"/>
    </location>
</feature>
<evidence type="ECO:0000256" key="5">
    <source>
        <dbReference type="ARBA" id="ARBA00022692"/>
    </source>
</evidence>
<dbReference type="GO" id="GO:0022857">
    <property type="term" value="F:transmembrane transporter activity"/>
    <property type="evidence" value="ECO:0007669"/>
    <property type="project" value="InterPro"/>
</dbReference>
<name>A0A846TP54_9MICC</name>
<evidence type="ECO:0000256" key="7">
    <source>
        <dbReference type="ARBA" id="ARBA00023136"/>
    </source>
</evidence>
<dbReference type="PANTHER" id="PTHR30047">
    <property type="entry name" value="HIGH-AFFINITY CHOLINE TRANSPORT PROTEIN-RELATED"/>
    <property type="match status" value="1"/>
</dbReference>
<evidence type="ECO:0000256" key="2">
    <source>
        <dbReference type="ARBA" id="ARBA00005658"/>
    </source>
</evidence>
<keyword evidence="3" id="KW-0813">Transport</keyword>
<evidence type="ECO:0000256" key="8">
    <source>
        <dbReference type="SAM" id="MobiDB-lite"/>
    </source>
</evidence>
<accession>A0A846TP54</accession>
<feature type="transmembrane region" description="Helical" evidence="9">
    <location>
        <begin position="414"/>
        <end position="442"/>
    </location>
</feature>